<comment type="caution">
    <text evidence="2">The sequence shown here is derived from an EMBL/GenBank/DDBJ whole genome shotgun (WGS) entry which is preliminary data.</text>
</comment>
<gene>
    <name evidence="2" type="ORF">E2626_08840</name>
</gene>
<feature type="domain" description="Methyltransferase" evidence="1">
    <location>
        <begin position="51"/>
        <end position="124"/>
    </location>
</feature>
<evidence type="ECO:0000259" key="1">
    <source>
        <dbReference type="Pfam" id="PF13649"/>
    </source>
</evidence>
<proteinExistence type="predicted"/>
<keyword evidence="2" id="KW-0489">Methyltransferase</keyword>
<dbReference type="Gene3D" id="3.40.50.150">
    <property type="entry name" value="Vaccinia Virus protein VP39"/>
    <property type="match status" value="1"/>
</dbReference>
<dbReference type="InterPro" id="IPR029063">
    <property type="entry name" value="SAM-dependent_MTases_sf"/>
</dbReference>
<name>A0A4Y8LLR3_9BACL</name>
<dbReference type="EMBL" id="SORX01000004">
    <property type="protein sequence ID" value="TFE01665.1"/>
    <property type="molecule type" value="Genomic_DNA"/>
</dbReference>
<dbReference type="CDD" id="cd02440">
    <property type="entry name" value="AdoMet_MTases"/>
    <property type="match status" value="1"/>
</dbReference>
<organism evidence="2 3">
    <name type="scientific">Jeotgalibacillus salarius</name>
    <dbReference type="NCBI Taxonomy" id="546023"/>
    <lineage>
        <taxon>Bacteria</taxon>
        <taxon>Bacillati</taxon>
        <taxon>Bacillota</taxon>
        <taxon>Bacilli</taxon>
        <taxon>Bacillales</taxon>
        <taxon>Caryophanaceae</taxon>
        <taxon>Jeotgalibacillus</taxon>
    </lineage>
</organism>
<dbReference type="Proteomes" id="UP000297776">
    <property type="component" value="Unassembled WGS sequence"/>
</dbReference>
<sequence>MLNDHNLSIKTSSLLETVSSSIHHNRYEATPYEGLEALSEAYSLKGRMGLVDYGCGKGRVSFYFHHLFGLNVTGVEMNPRLYQAAMENQAAYLAKRKLKKGSIQFEHAYAEKYEVQADQDVFYFFNPFSVQLFTAVINLISVSLEKYPRNATIILYYPTVEYIHQLEENTGFELVEQVPVPGLVENNHNERFLIFEYSV</sequence>
<dbReference type="AlphaFoldDB" id="A0A4Y8LLR3"/>
<keyword evidence="2" id="KW-0808">Transferase</keyword>
<dbReference type="Pfam" id="PF13649">
    <property type="entry name" value="Methyltransf_25"/>
    <property type="match status" value="1"/>
</dbReference>
<evidence type="ECO:0000313" key="3">
    <source>
        <dbReference type="Proteomes" id="UP000297776"/>
    </source>
</evidence>
<dbReference type="InterPro" id="IPR041698">
    <property type="entry name" value="Methyltransf_25"/>
</dbReference>
<reference evidence="2 3" key="1">
    <citation type="submission" date="2019-03" db="EMBL/GenBank/DDBJ databases">
        <authorList>
            <person name="Yang Y."/>
        </authorList>
    </citation>
    <scope>NUCLEOTIDE SEQUENCE [LARGE SCALE GENOMIC DNA]</scope>
    <source>
        <strain evidence="2 3">ASL-1</strain>
    </source>
</reference>
<dbReference type="SUPFAM" id="SSF53335">
    <property type="entry name" value="S-adenosyl-L-methionine-dependent methyltransferases"/>
    <property type="match status" value="1"/>
</dbReference>
<dbReference type="OrthoDB" id="9780095at2"/>
<dbReference type="RefSeq" id="WP_134381381.1">
    <property type="nucleotide sequence ID" value="NZ_SORX01000004.1"/>
</dbReference>
<accession>A0A4Y8LLR3</accession>
<dbReference type="GO" id="GO:0032259">
    <property type="term" value="P:methylation"/>
    <property type="evidence" value="ECO:0007669"/>
    <property type="project" value="UniProtKB-KW"/>
</dbReference>
<protein>
    <submittedName>
        <fullName evidence="2">Class I SAM-dependent methyltransferase</fullName>
    </submittedName>
</protein>
<evidence type="ECO:0000313" key="2">
    <source>
        <dbReference type="EMBL" id="TFE01665.1"/>
    </source>
</evidence>
<keyword evidence="3" id="KW-1185">Reference proteome</keyword>
<dbReference type="GO" id="GO:0008168">
    <property type="term" value="F:methyltransferase activity"/>
    <property type="evidence" value="ECO:0007669"/>
    <property type="project" value="UniProtKB-KW"/>
</dbReference>